<keyword evidence="2" id="KW-1185">Reference proteome</keyword>
<reference evidence="2" key="1">
    <citation type="submission" date="2014-08" db="EMBL/GenBank/DDBJ databases">
        <authorList>
            <person name="Moulin L."/>
        </authorList>
    </citation>
    <scope>NUCLEOTIDE SEQUENCE [LARGE SCALE GENOMIC DNA]</scope>
</reference>
<dbReference type="AlphaFoldDB" id="A0A090EBD9"/>
<organism evidence="1 2">
    <name type="scientific">Mesorhizobium plurifarium</name>
    <dbReference type="NCBI Taxonomy" id="69974"/>
    <lineage>
        <taxon>Bacteria</taxon>
        <taxon>Pseudomonadati</taxon>
        <taxon>Pseudomonadota</taxon>
        <taxon>Alphaproteobacteria</taxon>
        <taxon>Hyphomicrobiales</taxon>
        <taxon>Phyllobacteriaceae</taxon>
        <taxon>Mesorhizobium</taxon>
    </lineage>
</organism>
<sequence>MSWLPNMDGWNVTEDPSFEPSVIGCGGYAIVDEVLTAIDYALHRNPLGFPSVPGMPNIRLAKTSLRIRGGFIIPGLTLRFWTDLHSKTVFKLYVEISKPEEMKPWDDDEIPF</sequence>
<accession>A0A090EBD9</accession>
<dbReference type="Proteomes" id="UP000045285">
    <property type="component" value="Unassembled WGS sequence"/>
</dbReference>
<gene>
    <name evidence="1" type="ORF">MPL3356_50009</name>
</gene>
<evidence type="ECO:0000313" key="2">
    <source>
        <dbReference type="Proteomes" id="UP000045285"/>
    </source>
</evidence>
<protein>
    <submittedName>
        <fullName evidence="1">Uncharacterized protein</fullName>
    </submittedName>
</protein>
<evidence type="ECO:0000313" key="1">
    <source>
        <dbReference type="EMBL" id="CDX25105.1"/>
    </source>
</evidence>
<dbReference type="EMBL" id="CCMZ01000045">
    <property type="protein sequence ID" value="CDX25105.1"/>
    <property type="molecule type" value="Genomic_DNA"/>
</dbReference>
<proteinExistence type="predicted"/>
<name>A0A090EBD9_MESPL</name>